<dbReference type="InterPro" id="IPR000374">
    <property type="entry name" value="PC_trans"/>
</dbReference>
<evidence type="ECO:0000256" key="5">
    <source>
        <dbReference type="ARBA" id="ARBA00010185"/>
    </source>
</evidence>
<dbReference type="PANTHER" id="PTHR46382:SF1">
    <property type="entry name" value="PHOSPHATIDATE CYTIDYLYLTRANSFERASE"/>
    <property type="match status" value="1"/>
</dbReference>
<protein>
    <recommendedName>
        <fullName evidence="7 18">Phosphatidate cytidylyltransferase</fullName>
        <ecNumber evidence="6 18">2.7.7.41</ecNumber>
    </recommendedName>
</protein>
<keyword evidence="8" id="KW-1003">Cell membrane</keyword>
<organism evidence="20 21">
    <name type="scientific">Sphingomonas aurantiaca</name>
    <dbReference type="NCBI Taxonomy" id="185949"/>
    <lineage>
        <taxon>Bacteria</taxon>
        <taxon>Pseudomonadati</taxon>
        <taxon>Pseudomonadota</taxon>
        <taxon>Alphaproteobacteria</taxon>
        <taxon>Sphingomonadales</taxon>
        <taxon>Sphingomonadaceae</taxon>
        <taxon>Sphingomonas</taxon>
    </lineage>
</organism>
<feature type="transmembrane region" description="Helical" evidence="19">
    <location>
        <begin position="43"/>
        <end position="63"/>
    </location>
</feature>
<dbReference type="AlphaFoldDB" id="A0A5E7YSK1"/>
<keyword evidence="12 18" id="KW-0548">Nucleotidyltransferase</keyword>
<comment type="pathway">
    <text evidence="4">Lipid metabolism.</text>
</comment>
<dbReference type="PANTHER" id="PTHR46382">
    <property type="entry name" value="PHOSPHATIDATE CYTIDYLYLTRANSFERASE"/>
    <property type="match status" value="1"/>
</dbReference>
<feature type="transmembrane region" description="Helical" evidence="19">
    <location>
        <begin position="182"/>
        <end position="199"/>
    </location>
</feature>
<comment type="similarity">
    <text evidence="5 18">Belongs to the CDS family.</text>
</comment>
<dbReference type="PROSITE" id="PS01315">
    <property type="entry name" value="CDS"/>
    <property type="match status" value="1"/>
</dbReference>
<keyword evidence="14" id="KW-0443">Lipid metabolism</keyword>
<dbReference type="Pfam" id="PF01148">
    <property type="entry name" value="CTP_transf_1"/>
    <property type="match status" value="1"/>
</dbReference>
<evidence type="ECO:0000256" key="13">
    <source>
        <dbReference type="ARBA" id="ARBA00022989"/>
    </source>
</evidence>
<dbReference type="GO" id="GO:0016024">
    <property type="term" value="P:CDP-diacylglycerol biosynthetic process"/>
    <property type="evidence" value="ECO:0007669"/>
    <property type="project" value="UniProtKB-UniPathway"/>
</dbReference>
<keyword evidence="10 18" id="KW-0808">Transferase</keyword>
<keyword evidence="11 18" id="KW-0812">Transmembrane</keyword>
<name>A0A5E7YSK1_9SPHN</name>
<evidence type="ECO:0000256" key="2">
    <source>
        <dbReference type="ARBA" id="ARBA00004651"/>
    </source>
</evidence>
<keyword evidence="17" id="KW-1208">Phospholipid metabolism</keyword>
<evidence type="ECO:0000313" key="21">
    <source>
        <dbReference type="Proteomes" id="UP000326857"/>
    </source>
</evidence>
<comment type="subcellular location">
    <subcellularLocation>
        <location evidence="2">Cell membrane</location>
        <topology evidence="2">Multi-pass membrane protein</topology>
    </subcellularLocation>
</comment>
<evidence type="ECO:0000256" key="4">
    <source>
        <dbReference type="ARBA" id="ARBA00005189"/>
    </source>
</evidence>
<evidence type="ECO:0000256" key="12">
    <source>
        <dbReference type="ARBA" id="ARBA00022695"/>
    </source>
</evidence>
<reference evidence="20 21" key="1">
    <citation type="submission" date="2019-09" db="EMBL/GenBank/DDBJ databases">
        <authorList>
            <person name="Dittami M. S."/>
        </authorList>
    </citation>
    <scope>NUCLEOTIDE SEQUENCE [LARGE SCALE GENOMIC DNA]</scope>
    <source>
        <strain evidence="20">SPHINGO391</strain>
    </source>
</reference>
<comment type="pathway">
    <text evidence="3 18">Phospholipid metabolism; CDP-diacylglycerol biosynthesis; CDP-diacylglycerol from sn-glycerol 3-phosphate: step 3/3.</text>
</comment>
<evidence type="ECO:0000256" key="16">
    <source>
        <dbReference type="ARBA" id="ARBA00023209"/>
    </source>
</evidence>
<feature type="transmembrane region" description="Helical" evidence="19">
    <location>
        <begin position="118"/>
        <end position="136"/>
    </location>
</feature>
<accession>A0A5E7YSK1</accession>
<evidence type="ECO:0000256" key="18">
    <source>
        <dbReference type="RuleBase" id="RU003938"/>
    </source>
</evidence>
<evidence type="ECO:0000256" key="3">
    <source>
        <dbReference type="ARBA" id="ARBA00005119"/>
    </source>
</evidence>
<dbReference type="EC" id="2.7.7.41" evidence="6 18"/>
<evidence type="ECO:0000256" key="6">
    <source>
        <dbReference type="ARBA" id="ARBA00012487"/>
    </source>
</evidence>
<keyword evidence="16" id="KW-0594">Phospholipid biosynthesis</keyword>
<evidence type="ECO:0000256" key="9">
    <source>
        <dbReference type="ARBA" id="ARBA00022516"/>
    </source>
</evidence>
<evidence type="ECO:0000256" key="14">
    <source>
        <dbReference type="ARBA" id="ARBA00023098"/>
    </source>
</evidence>
<evidence type="ECO:0000256" key="7">
    <source>
        <dbReference type="ARBA" id="ARBA00019373"/>
    </source>
</evidence>
<feature type="transmembrane region" description="Helical" evidence="19">
    <location>
        <begin position="84"/>
        <end position="112"/>
    </location>
</feature>
<dbReference type="Proteomes" id="UP000326857">
    <property type="component" value="Unassembled WGS sequence"/>
</dbReference>
<evidence type="ECO:0000256" key="8">
    <source>
        <dbReference type="ARBA" id="ARBA00022475"/>
    </source>
</evidence>
<dbReference type="GO" id="GO:0004605">
    <property type="term" value="F:phosphatidate cytidylyltransferase activity"/>
    <property type="evidence" value="ECO:0007669"/>
    <property type="project" value="UniProtKB-EC"/>
</dbReference>
<evidence type="ECO:0000256" key="15">
    <source>
        <dbReference type="ARBA" id="ARBA00023136"/>
    </source>
</evidence>
<feature type="transmembrane region" description="Helical" evidence="19">
    <location>
        <begin position="143"/>
        <end position="162"/>
    </location>
</feature>
<evidence type="ECO:0000256" key="19">
    <source>
        <dbReference type="SAM" id="Phobius"/>
    </source>
</evidence>
<proteinExistence type="inferred from homology"/>
<keyword evidence="9" id="KW-0444">Lipid biosynthesis</keyword>
<evidence type="ECO:0000256" key="11">
    <source>
        <dbReference type="ARBA" id="ARBA00022692"/>
    </source>
</evidence>
<keyword evidence="13 19" id="KW-1133">Transmembrane helix</keyword>
<dbReference type="EMBL" id="CABVLI010000033">
    <property type="protein sequence ID" value="VVT09820.1"/>
    <property type="molecule type" value="Genomic_DNA"/>
</dbReference>
<dbReference type="UniPathway" id="UPA00557">
    <property type="reaction ID" value="UER00614"/>
</dbReference>
<dbReference type="GO" id="GO:0005886">
    <property type="term" value="C:plasma membrane"/>
    <property type="evidence" value="ECO:0007669"/>
    <property type="project" value="UniProtKB-SubCell"/>
</dbReference>
<evidence type="ECO:0000256" key="10">
    <source>
        <dbReference type="ARBA" id="ARBA00022679"/>
    </source>
</evidence>
<comment type="catalytic activity">
    <reaction evidence="1 18">
        <text>a 1,2-diacyl-sn-glycero-3-phosphate + CTP + H(+) = a CDP-1,2-diacyl-sn-glycerol + diphosphate</text>
        <dbReference type="Rhea" id="RHEA:16229"/>
        <dbReference type="ChEBI" id="CHEBI:15378"/>
        <dbReference type="ChEBI" id="CHEBI:33019"/>
        <dbReference type="ChEBI" id="CHEBI:37563"/>
        <dbReference type="ChEBI" id="CHEBI:58332"/>
        <dbReference type="ChEBI" id="CHEBI:58608"/>
        <dbReference type="EC" id="2.7.7.41"/>
    </reaction>
</comment>
<evidence type="ECO:0000256" key="17">
    <source>
        <dbReference type="ARBA" id="ARBA00023264"/>
    </source>
</evidence>
<gene>
    <name evidence="20" type="ORF">SPHINGO391_390357</name>
</gene>
<evidence type="ECO:0000256" key="1">
    <source>
        <dbReference type="ARBA" id="ARBA00001698"/>
    </source>
</evidence>
<evidence type="ECO:0000313" key="20">
    <source>
        <dbReference type="EMBL" id="VVT09820.1"/>
    </source>
</evidence>
<keyword evidence="15 19" id="KW-0472">Membrane</keyword>
<sequence length="274" mass="28949">MSLTDPDKAPDQALRTPSNLQLRMIASIGMIAVASIALTLGGIAFWLLGVVAALFMMAEWSMLQGADAKTKRMTQFALSVPLALMAPASLILVVHDFFTLGLLAGAAFFVVITTRKPQLALGVLYCGLPVLALMIIRRQDDGILYTLWALSLVWACDIGAFFTGRTLRGPKLAPVISPNKTWSGLIGGVVLAGAVAAVLHTHYGLPMRLALATPVLAVLAQMGDLYESWLKRVAGVKDSGNILPGHGGVMDRLDGLVPVAPIAAALVLLPNLYA</sequence>